<organism evidence="1 2">
    <name type="scientific">Arthrobacter terricola</name>
    <dbReference type="NCBI Taxonomy" id="2547396"/>
    <lineage>
        <taxon>Bacteria</taxon>
        <taxon>Bacillati</taxon>
        <taxon>Actinomycetota</taxon>
        <taxon>Actinomycetes</taxon>
        <taxon>Micrococcales</taxon>
        <taxon>Micrococcaceae</taxon>
        <taxon>Arthrobacter</taxon>
    </lineage>
</organism>
<dbReference type="AlphaFoldDB" id="A0A4R5KAY0"/>
<sequence length="154" mass="17138">MDSHAEDRARAIFLREQTGLILPHELPDFATDLLVLGYDSPSLRELAGLPQGDRADAADLWKGVRGELGIPTESEEEAAVYLLGYWARETTRGRIDVVAGSKLMYEAAWFPLGQPKELNELVYLLDIWDEMPHRREQTAAKLLAFARTLAGSGS</sequence>
<evidence type="ECO:0000313" key="1">
    <source>
        <dbReference type="EMBL" id="TDF91638.1"/>
    </source>
</evidence>
<dbReference type="EMBL" id="SMRU01000028">
    <property type="protein sequence ID" value="TDF91638.1"/>
    <property type="molecule type" value="Genomic_DNA"/>
</dbReference>
<dbReference type="Proteomes" id="UP000295511">
    <property type="component" value="Unassembled WGS sequence"/>
</dbReference>
<reference evidence="1 2" key="1">
    <citation type="submission" date="2019-03" db="EMBL/GenBank/DDBJ databases">
        <title>Whole genome sequence of Arthrobacter sp JH1-1.</title>
        <authorList>
            <person name="Trinh H.N."/>
        </authorList>
    </citation>
    <scope>NUCLEOTIDE SEQUENCE [LARGE SCALE GENOMIC DNA]</scope>
    <source>
        <strain evidence="1 2">JH1-1</strain>
    </source>
</reference>
<dbReference type="RefSeq" id="WP_133206029.1">
    <property type="nucleotide sequence ID" value="NZ_SMRU01000028.1"/>
</dbReference>
<keyword evidence="2" id="KW-1185">Reference proteome</keyword>
<name>A0A4R5KAY0_9MICC</name>
<comment type="caution">
    <text evidence="1">The sequence shown here is derived from an EMBL/GenBank/DDBJ whole genome shotgun (WGS) entry which is preliminary data.</text>
</comment>
<proteinExistence type="predicted"/>
<gene>
    <name evidence="1" type="ORF">E1809_20150</name>
</gene>
<evidence type="ECO:0000313" key="2">
    <source>
        <dbReference type="Proteomes" id="UP000295511"/>
    </source>
</evidence>
<dbReference type="OrthoDB" id="4950564at2"/>
<accession>A0A4R5KAY0</accession>
<protein>
    <submittedName>
        <fullName evidence="1">Uncharacterized protein</fullName>
    </submittedName>
</protein>